<dbReference type="CDD" id="cd04181">
    <property type="entry name" value="NTP_transferase"/>
    <property type="match status" value="1"/>
</dbReference>
<dbReference type="GO" id="GO:0016740">
    <property type="term" value="F:transferase activity"/>
    <property type="evidence" value="ECO:0007669"/>
    <property type="project" value="UniProtKB-KW"/>
</dbReference>
<dbReference type="Gene3D" id="3.90.550.10">
    <property type="entry name" value="Spore Coat Polysaccharide Biosynthesis Protein SpsA, Chain A"/>
    <property type="match status" value="1"/>
</dbReference>
<protein>
    <submittedName>
        <fullName evidence="2">Nucleotidyl transferase family enzyme</fullName>
    </submittedName>
</protein>
<name>Q7VAY3_PROMA</name>
<dbReference type="RefSeq" id="WP_011125471.1">
    <property type="nucleotide sequence ID" value="NC_005042.1"/>
</dbReference>
<feature type="domain" description="Nucleotidyl transferase" evidence="1">
    <location>
        <begin position="7"/>
        <end position="234"/>
    </location>
</feature>
<dbReference type="OrthoDB" id="9801899at2"/>
<sequence>MKLPIRALLLAAGFGTRLRPLTLNTPKCLVSISNKPLLHIWLDKLVNLGCKSTLINTHYLSDQVNSSIREYDNSKINIYTTYEKTLLGTAGTLMVNRDFFRGSLGLIIHADNITNDNLEELIDTHVNKSKDSLLTMLTFKTDNPSQCGIVETNEKGVVTAFHEKTKNPPGFIANGAIYAFDQSFLDFLDQTHFSGQDISKDLLPKLLGRIQTCYSQTTFLDIGSPTTLSRAQELWKKESLNE</sequence>
<dbReference type="Pfam" id="PF00483">
    <property type="entry name" value="NTP_transferase"/>
    <property type="match status" value="1"/>
</dbReference>
<dbReference type="eggNOG" id="COG1208">
    <property type="taxonomic scope" value="Bacteria"/>
</dbReference>
<keyword evidence="2" id="KW-0808">Transferase</keyword>
<dbReference type="AlphaFoldDB" id="Q7VAY3"/>
<organism evidence="2 3">
    <name type="scientific">Prochlorococcus marinus (strain SARG / CCMP1375 / SS120)</name>
    <dbReference type="NCBI Taxonomy" id="167539"/>
    <lineage>
        <taxon>Bacteria</taxon>
        <taxon>Bacillati</taxon>
        <taxon>Cyanobacteriota</taxon>
        <taxon>Cyanophyceae</taxon>
        <taxon>Synechococcales</taxon>
        <taxon>Prochlorococcaceae</taxon>
        <taxon>Prochlorococcus</taxon>
    </lineage>
</organism>
<dbReference type="PATRIC" id="fig|167539.5.peg.1385"/>
<dbReference type="InterPro" id="IPR005835">
    <property type="entry name" value="NTP_transferase_dom"/>
</dbReference>
<dbReference type="EMBL" id="AE017126">
    <property type="protein sequence ID" value="AAQ00364.1"/>
    <property type="molecule type" value="Genomic_DNA"/>
</dbReference>
<gene>
    <name evidence="2" type="primary">GCD1</name>
    <name evidence="2" type="ordered locus">Pro_1320</name>
</gene>
<accession>Q7VAY3</accession>
<dbReference type="EnsemblBacteria" id="AAQ00364">
    <property type="protein sequence ID" value="AAQ00364"/>
    <property type="gene ID" value="Pro_1320"/>
</dbReference>
<proteinExistence type="predicted"/>
<evidence type="ECO:0000313" key="3">
    <source>
        <dbReference type="Proteomes" id="UP000001420"/>
    </source>
</evidence>
<dbReference type="PANTHER" id="PTHR22572">
    <property type="entry name" value="SUGAR-1-PHOSPHATE GUANYL TRANSFERASE"/>
    <property type="match status" value="1"/>
</dbReference>
<reference evidence="2 3" key="1">
    <citation type="journal article" date="2003" name="Proc. Natl. Acad. Sci. U.S.A.">
        <title>Genome sequence of the cyanobacterium Prochlorococcus marinus SS120, a nearly minimal oxyphototrophic genome.</title>
        <authorList>
            <person name="Dufresne A."/>
            <person name="Salanoubat M."/>
            <person name="Partensky F."/>
            <person name="Artiguenave F."/>
            <person name="Axmann I.M."/>
            <person name="Barbe V."/>
            <person name="Duprat S."/>
            <person name="Galperin M.Y."/>
            <person name="Koonin E.V."/>
            <person name="Le Gall F."/>
            <person name="Makarova K.S."/>
            <person name="Ostrowski M."/>
            <person name="Oztas S."/>
            <person name="Robert C."/>
            <person name="Rogozin I.B."/>
            <person name="Scanlan D.J."/>
            <person name="Tandeau de Marsac N."/>
            <person name="Weissenbach J."/>
            <person name="Wincker P."/>
            <person name="Wolf Y.I."/>
            <person name="Hess W.R."/>
        </authorList>
    </citation>
    <scope>NUCLEOTIDE SEQUENCE [LARGE SCALE GENOMIC DNA]</scope>
    <source>
        <strain evidence="3">SARG / CCMP1375 / SS120</strain>
    </source>
</reference>
<dbReference type="HOGENOM" id="CLU_029499_2_0_3"/>
<keyword evidence="3" id="KW-1185">Reference proteome</keyword>
<evidence type="ECO:0000259" key="1">
    <source>
        <dbReference type="Pfam" id="PF00483"/>
    </source>
</evidence>
<dbReference type="SUPFAM" id="SSF53448">
    <property type="entry name" value="Nucleotide-diphospho-sugar transferases"/>
    <property type="match status" value="1"/>
</dbReference>
<dbReference type="Proteomes" id="UP000001420">
    <property type="component" value="Chromosome"/>
</dbReference>
<dbReference type="KEGG" id="pma:Pro_1320"/>
<dbReference type="STRING" id="167539.Pro_1320"/>
<dbReference type="InterPro" id="IPR050486">
    <property type="entry name" value="Mannose-1P_guanyltransferase"/>
</dbReference>
<evidence type="ECO:0000313" key="2">
    <source>
        <dbReference type="EMBL" id="AAQ00364.1"/>
    </source>
</evidence>
<dbReference type="InterPro" id="IPR029044">
    <property type="entry name" value="Nucleotide-diphossugar_trans"/>
</dbReference>